<accession>H6RLR3</accession>
<organism evidence="2 3">
    <name type="scientific">Blastococcus saxobsidens (strain DD2)</name>
    <dbReference type="NCBI Taxonomy" id="1146883"/>
    <lineage>
        <taxon>Bacteria</taxon>
        <taxon>Bacillati</taxon>
        <taxon>Actinomycetota</taxon>
        <taxon>Actinomycetes</taxon>
        <taxon>Geodermatophilales</taxon>
        <taxon>Geodermatophilaceae</taxon>
        <taxon>Blastococcus</taxon>
    </lineage>
</organism>
<proteinExistence type="predicted"/>
<gene>
    <name evidence="2" type="ordered locus">BLASA_2918</name>
</gene>
<dbReference type="EMBL" id="FO117623">
    <property type="protein sequence ID" value="CCG03789.1"/>
    <property type="molecule type" value="Genomic_DNA"/>
</dbReference>
<reference evidence="2 3" key="1">
    <citation type="journal article" date="2012" name="J. Bacteriol.">
        <title>Genome Sequence of Blastococcus saxobsidens DD2, a Stone-Inhabiting Bacterium.</title>
        <authorList>
            <person name="Chouaia B."/>
            <person name="Crotti E."/>
            <person name="Brusetti L."/>
            <person name="Daffonchio D."/>
            <person name="Essoussi I."/>
            <person name="Nouioui I."/>
            <person name="Sbissi I."/>
            <person name="Ghodhbane-Gtari F."/>
            <person name="Gtari M."/>
            <person name="Vacherie B."/>
            <person name="Barbe V."/>
            <person name="Medigue C."/>
            <person name="Gury J."/>
            <person name="Pujic P."/>
            <person name="Normand P."/>
        </authorList>
    </citation>
    <scope>NUCLEOTIDE SEQUENCE [LARGE SCALE GENOMIC DNA]</scope>
    <source>
        <strain evidence="2 3">DD2</strain>
    </source>
</reference>
<reference evidence="3" key="2">
    <citation type="submission" date="2012-02" db="EMBL/GenBank/DDBJ databases">
        <title>Complete genome sequence of Blastococcus saxobsidens strain DD2.</title>
        <authorList>
            <person name="Genoscope."/>
        </authorList>
    </citation>
    <scope>NUCLEOTIDE SEQUENCE [LARGE SCALE GENOMIC DNA]</scope>
    <source>
        <strain evidence="3">DD2</strain>
    </source>
</reference>
<evidence type="ECO:0000256" key="1">
    <source>
        <dbReference type="SAM" id="MobiDB-lite"/>
    </source>
</evidence>
<dbReference type="STRING" id="1146883.BLASA_2918"/>
<dbReference type="Proteomes" id="UP000007517">
    <property type="component" value="Chromosome"/>
</dbReference>
<dbReference type="AlphaFoldDB" id="H6RLR3"/>
<keyword evidence="3" id="KW-1185">Reference proteome</keyword>
<name>H6RLR3_BLASD</name>
<dbReference type="KEGG" id="bsd:BLASA_2918"/>
<feature type="region of interest" description="Disordered" evidence="1">
    <location>
        <begin position="26"/>
        <end position="61"/>
    </location>
</feature>
<protein>
    <submittedName>
        <fullName evidence="2">Uncharacterized protein</fullName>
    </submittedName>
</protein>
<evidence type="ECO:0000313" key="3">
    <source>
        <dbReference type="Proteomes" id="UP000007517"/>
    </source>
</evidence>
<dbReference type="HOGENOM" id="CLU_2913280_0_0_11"/>
<sequence length="61" mass="6297">MGVRAVSNVPCAGLVVITLVNPAGTPHARHRAAEPGRPWAGVPADRATGCPAPPEINARHR</sequence>
<evidence type="ECO:0000313" key="2">
    <source>
        <dbReference type="EMBL" id="CCG03789.1"/>
    </source>
</evidence>